<keyword evidence="1" id="KW-0175">Coiled coil</keyword>
<sequence length="894" mass="102706">MNSIANAINDENLIALSFDSSPISTVLNQILDLFKEQQRKMNVIEEALKDKVDISSFEKVYNELGSLNQECSIEFSDIRKKFTDFKRENDNQVKDMREQQEIDKLEVLAETRRLITSEIKQISYDEEIEKLEAKIKSNEEILSKINADFDNMAAISSSAGPSTNNNASTAMIVKLERQLKDLESRIETYPTLEKNVNELMINFPLITKKLERKVNDLLEKEKNKDLGEMPSRSFSSNQNQLSSFRPSNTNYQNLFNDLQDLPPMKPAPDFSAQQQEDTPKEIVTQRDIQEVRNEEEEEDIKSAKEGEDNEDNEAPRRKTSISSIPKSKRRSLENMTSGRYNRDSKEDTKVIKVIENKTYKTEMNSSLRVVSELEWLNNLIQQHHEAIRSLQQKTRTQQENFDAVVESLTRVNSTNNTRISQISQQVNNVKNDNEALQKKTGEQLSKMFNIISELNSQIETIQKDVKCSKQTSETDELESSKTAKTTSSKDDRLQRLKDKFNINFKDFEEDQINESNENEDNENLNEEEEGENEDIADQQNIDDSKSSEQAKNKNKLDSINLDSLNSTKPKGNLKFELCFRLCHFSINSIYNNFMVSEIRTINERSRTRIKPIELFSSNSYFDHPIRQPTQSLPEKQIPLEAEKSSEFASSFSTQSNMVLNSTQTVPSADFISAAISNNTNTNQIQNEPVNSRFDQFNLNSTDFLALGKAPKREIHEITVEDVPTEIIEEKVSVYARRVVAILVDSAKKDFKEEQQNLQKTVDQFVSQIDNKIDREFVERMFNKFRNAMNEMNEKIDNLQCSFLEWVTRDELEMVLNNFVKIISDVKDTAASKSKYNCLLCGRPRQHLAGMMVTGLKSSNASLDSSNNNTKSIERRSVDSNIITKPIVPVSKVIQ</sequence>
<name>A0ABR2HXB0_9EUKA</name>
<gene>
    <name evidence="3" type="ORF">M9Y10_016799</name>
</gene>
<protein>
    <submittedName>
        <fullName evidence="3">Uncharacterized protein</fullName>
    </submittedName>
</protein>
<feature type="compositionally biased region" description="Basic and acidic residues" evidence="2">
    <location>
        <begin position="277"/>
        <end position="292"/>
    </location>
</feature>
<accession>A0ABR2HXB0</accession>
<feature type="region of interest" description="Disordered" evidence="2">
    <location>
        <begin position="221"/>
        <end position="344"/>
    </location>
</feature>
<dbReference type="Proteomes" id="UP001470230">
    <property type="component" value="Unassembled WGS sequence"/>
</dbReference>
<comment type="caution">
    <text evidence="3">The sequence shown here is derived from an EMBL/GenBank/DDBJ whole genome shotgun (WGS) entry which is preliminary data.</text>
</comment>
<reference evidence="3 4" key="1">
    <citation type="submission" date="2024-04" db="EMBL/GenBank/DDBJ databases">
        <title>Tritrichomonas musculus Genome.</title>
        <authorList>
            <person name="Alves-Ferreira E."/>
            <person name="Grigg M."/>
            <person name="Lorenzi H."/>
            <person name="Galac M."/>
        </authorList>
    </citation>
    <scope>NUCLEOTIDE SEQUENCE [LARGE SCALE GENOMIC DNA]</scope>
    <source>
        <strain evidence="3 4">EAF2021</strain>
    </source>
</reference>
<feature type="compositionally biased region" description="Low complexity" evidence="2">
    <location>
        <begin position="231"/>
        <end position="245"/>
    </location>
</feature>
<feature type="coiled-coil region" evidence="1">
    <location>
        <begin position="743"/>
        <end position="801"/>
    </location>
</feature>
<organism evidence="3 4">
    <name type="scientific">Tritrichomonas musculus</name>
    <dbReference type="NCBI Taxonomy" id="1915356"/>
    <lineage>
        <taxon>Eukaryota</taxon>
        <taxon>Metamonada</taxon>
        <taxon>Parabasalia</taxon>
        <taxon>Tritrichomonadida</taxon>
        <taxon>Tritrichomonadidae</taxon>
        <taxon>Tritrichomonas</taxon>
    </lineage>
</organism>
<feature type="region of interest" description="Disordered" evidence="2">
    <location>
        <begin position="465"/>
        <end position="491"/>
    </location>
</feature>
<evidence type="ECO:0000256" key="1">
    <source>
        <dbReference type="SAM" id="Coils"/>
    </source>
</evidence>
<evidence type="ECO:0000256" key="2">
    <source>
        <dbReference type="SAM" id="MobiDB-lite"/>
    </source>
</evidence>
<evidence type="ECO:0000313" key="4">
    <source>
        <dbReference type="Proteomes" id="UP001470230"/>
    </source>
</evidence>
<evidence type="ECO:0000313" key="3">
    <source>
        <dbReference type="EMBL" id="KAK8854240.1"/>
    </source>
</evidence>
<feature type="compositionally biased region" description="Polar residues" evidence="2">
    <location>
        <begin position="246"/>
        <end position="256"/>
    </location>
</feature>
<feature type="compositionally biased region" description="Basic and acidic residues" evidence="2">
    <location>
        <begin position="542"/>
        <end position="554"/>
    </location>
</feature>
<dbReference type="EMBL" id="JAPFFF010000021">
    <property type="protein sequence ID" value="KAK8854240.1"/>
    <property type="molecule type" value="Genomic_DNA"/>
</dbReference>
<feature type="compositionally biased region" description="Acidic residues" evidence="2">
    <location>
        <begin position="507"/>
        <end position="536"/>
    </location>
</feature>
<proteinExistence type="predicted"/>
<keyword evidence="4" id="KW-1185">Reference proteome</keyword>
<feature type="coiled-coil region" evidence="1">
    <location>
        <begin position="128"/>
        <end position="185"/>
    </location>
</feature>
<feature type="region of interest" description="Disordered" evidence="2">
    <location>
        <begin position="507"/>
        <end position="554"/>
    </location>
</feature>